<comment type="similarity">
    <text evidence="1">Belongs to the GSP E family.</text>
</comment>
<keyword evidence="3" id="KW-0067">ATP-binding</keyword>
<dbReference type="GO" id="GO:0005886">
    <property type="term" value="C:plasma membrane"/>
    <property type="evidence" value="ECO:0007669"/>
    <property type="project" value="TreeGrafter"/>
</dbReference>
<dbReference type="PANTHER" id="PTHR30258">
    <property type="entry name" value="TYPE II SECRETION SYSTEM PROTEIN GSPE-RELATED"/>
    <property type="match status" value="1"/>
</dbReference>
<keyword evidence="2" id="KW-0547">Nucleotide-binding</keyword>
<dbReference type="InterPro" id="IPR001482">
    <property type="entry name" value="T2SS/T4SS_dom"/>
</dbReference>
<dbReference type="InterPro" id="IPR007831">
    <property type="entry name" value="T2SS_GspE_N"/>
</dbReference>
<evidence type="ECO:0000313" key="6">
    <source>
        <dbReference type="Proteomes" id="UP000002216"/>
    </source>
</evidence>
<evidence type="ECO:0000256" key="1">
    <source>
        <dbReference type="ARBA" id="ARBA00006611"/>
    </source>
</evidence>
<dbReference type="GO" id="GO:0016887">
    <property type="term" value="F:ATP hydrolysis activity"/>
    <property type="evidence" value="ECO:0007669"/>
    <property type="project" value="TreeGrafter"/>
</dbReference>
<gene>
    <name evidence="5" type="ordered locus">Dbac_2989</name>
</gene>
<dbReference type="STRING" id="525897.Dbac_2989"/>
<dbReference type="InterPro" id="IPR027417">
    <property type="entry name" value="P-loop_NTPase"/>
</dbReference>
<reference evidence="5 6" key="1">
    <citation type="journal article" date="2009" name="Stand. Genomic Sci.">
        <title>Complete genome sequence of Desulfomicrobium baculatum type strain (X).</title>
        <authorList>
            <person name="Copeland A."/>
            <person name="Spring S."/>
            <person name="Goker M."/>
            <person name="Schneider S."/>
            <person name="Lapidus A."/>
            <person name="Del Rio T.G."/>
            <person name="Tice H."/>
            <person name="Cheng J.F."/>
            <person name="Chen F."/>
            <person name="Nolan M."/>
            <person name="Bruce D."/>
            <person name="Goodwin L."/>
            <person name="Pitluck S."/>
            <person name="Ivanova N."/>
            <person name="Mavrommatis K."/>
            <person name="Ovchinnikova G."/>
            <person name="Pati A."/>
            <person name="Chen A."/>
            <person name="Palaniappan K."/>
            <person name="Land M."/>
            <person name="Hauser L."/>
            <person name="Chang Y.J."/>
            <person name="Jeffries C.C."/>
            <person name="Meincke L."/>
            <person name="Sims D."/>
            <person name="Brettin T."/>
            <person name="Detter J.C."/>
            <person name="Han C."/>
            <person name="Chain P."/>
            <person name="Bristow J."/>
            <person name="Eisen J.A."/>
            <person name="Markowitz V."/>
            <person name="Hugenholtz P."/>
            <person name="Kyrpides N.C."/>
            <person name="Klenk H.P."/>
            <person name="Lucas S."/>
        </authorList>
    </citation>
    <scope>NUCLEOTIDE SEQUENCE [LARGE SCALE GENOMIC DNA]</scope>
    <source>
        <strain evidence="6">DSM 4028 / VKM B-1378 / X</strain>
    </source>
</reference>
<dbReference type="CDD" id="cd01129">
    <property type="entry name" value="PulE-GspE-like"/>
    <property type="match status" value="1"/>
</dbReference>
<dbReference type="Gene3D" id="3.40.50.300">
    <property type="entry name" value="P-loop containing nucleotide triphosphate hydrolases"/>
    <property type="match status" value="1"/>
</dbReference>
<dbReference type="eggNOG" id="COG2804">
    <property type="taxonomic scope" value="Bacteria"/>
</dbReference>
<dbReference type="SUPFAM" id="SSF160246">
    <property type="entry name" value="EspE N-terminal domain-like"/>
    <property type="match status" value="1"/>
</dbReference>
<dbReference type="GO" id="GO:0005524">
    <property type="term" value="F:ATP binding"/>
    <property type="evidence" value="ECO:0007669"/>
    <property type="project" value="UniProtKB-KW"/>
</dbReference>
<evidence type="ECO:0000313" key="5">
    <source>
        <dbReference type="EMBL" id="ACU91064.1"/>
    </source>
</evidence>
<proteinExistence type="inferred from homology"/>
<dbReference type="PROSITE" id="PS00662">
    <property type="entry name" value="T2SP_E"/>
    <property type="match status" value="1"/>
</dbReference>
<feature type="domain" description="Bacterial type II secretion system protein E" evidence="4">
    <location>
        <begin position="437"/>
        <end position="451"/>
    </location>
</feature>
<dbReference type="Proteomes" id="UP000002216">
    <property type="component" value="Chromosome"/>
</dbReference>
<evidence type="ECO:0000256" key="3">
    <source>
        <dbReference type="ARBA" id="ARBA00022840"/>
    </source>
</evidence>
<keyword evidence="6" id="KW-1185">Reference proteome</keyword>
<dbReference type="EMBL" id="CP001629">
    <property type="protein sequence ID" value="ACU91064.1"/>
    <property type="molecule type" value="Genomic_DNA"/>
</dbReference>
<dbReference type="PANTHER" id="PTHR30258:SF3">
    <property type="entry name" value="SLL1921 PROTEIN"/>
    <property type="match status" value="1"/>
</dbReference>
<dbReference type="Gene3D" id="3.30.300.160">
    <property type="entry name" value="Type II secretion system, protein E, N-terminal domain"/>
    <property type="match status" value="1"/>
</dbReference>
<evidence type="ECO:0000259" key="4">
    <source>
        <dbReference type="PROSITE" id="PS00662"/>
    </source>
</evidence>
<dbReference type="InterPro" id="IPR003593">
    <property type="entry name" value="AAA+_ATPase"/>
</dbReference>
<accession>C7LV60</accession>
<dbReference type="Pfam" id="PF00437">
    <property type="entry name" value="T2SSE"/>
    <property type="match status" value="1"/>
</dbReference>
<dbReference type="Gene3D" id="3.30.450.90">
    <property type="match status" value="1"/>
</dbReference>
<protein>
    <submittedName>
        <fullName evidence="5">Type II secretion system protein E</fullName>
    </submittedName>
</protein>
<name>C7LV60_DESBD</name>
<dbReference type="HOGENOM" id="CLU_013446_10_6_7"/>
<dbReference type="OrthoDB" id="9805147at2"/>
<dbReference type="KEGG" id="dba:Dbac_2989"/>
<dbReference type="Pfam" id="PF05157">
    <property type="entry name" value="MshEN"/>
    <property type="match status" value="1"/>
</dbReference>
<organism evidence="5 6">
    <name type="scientific">Desulfomicrobium baculatum (strain DSM 4028 / VKM B-1378 / X)</name>
    <name type="common">Desulfovibrio baculatus</name>
    <dbReference type="NCBI Taxonomy" id="525897"/>
    <lineage>
        <taxon>Bacteria</taxon>
        <taxon>Pseudomonadati</taxon>
        <taxon>Thermodesulfobacteriota</taxon>
        <taxon>Desulfovibrionia</taxon>
        <taxon>Desulfovibrionales</taxon>
        <taxon>Desulfomicrobiaceae</taxon>
        <taxon>Desulfomicrobium</taxon>
    </lineage>
</organism>
<dbReference type="RefSeq" id="WP_015775153.1">
    <property type="nucleotide sequence ID" value="NC_013173.1"/>
</dbReference>
<dbReference type="AlphaFoldDB" id="C7LV60"/>
<evidence type="ECO:0000256" key="2">
    <source>
        <dbReference type="ARBA" id="ARBA00022741"/>
    </source>
</evidence>
<dbReference type="SUPFAM" id="SSF52540">
    <property type="entry name" value="P-loop containing nucleoside triphosphate hydrolases"/>
    <property type="match status" value="1"/>
</dbReference>
<sequence length="636" mass="71364">MSQDRDLDTGNGNGAGNEEVFKPIIQLLIREGHLTIQQAQYARRVSSKLHMSKPLCEVVRELGYVTDENIRQTVRRNQGELRIGDLLNGLGYLTDEELNRALDLQLQGGRQQKLGDILIQHKFLADEKLTEILAMQLGLPILELTAKEPDPGLMSRGPVEYYEQYRFVPFDMQPDGAVRIAFVDPLDPRSLDAARDYFGKNIVVCITRVSQLDDVLSKRKEELRIGNGADLNRLNIVEIANSIVLAAFKRGASDIHVEPMADRLRVRFREDGVMVHFRDYPIGAVAPLVSRFKIMCGADIAEKRRHQDGRLIFNHMGVQIDLRMSFYVTVYGEQIVMRLLKNQEELLPMHELGMLPGMLSRFMDEALDAPSGVIMVTGPTGSGKSTTVYSCINYLNRPEVSIITAEDPVEYKVRGIGQCSIMPSIGLTFEETLKHIVRQDPDIVVIGEVRDHFSAEMCIQTALTGHKVLTTFHTEDSIGALVRLLDMDIEPFLVSSTLSCILSQRLVRRVCPHCAVPYQPDLSQLRRMGCTYGDLAGAEFRKGRGCAACRHSGYKGRLAVYEMLIPEVFIRDAVLQRKTTHELRVISVEKAGMISLMEDGITKAAIGMTTVEEVLRTLPRVQKPRPLADLRRILGV</sequence>
<dbReference type="SMART" id="SM00382">
    <property type="entry name" value="AAA"/>
    <property type="match status" value="1"/>
</dbReference>
<dbReference type="InterPro" id="IPR037257">
    <property type="entry name" value="T2SS_E_N_sf"/>
</dbReference>